<comment type="caution">
    <text evidence="9">The sequence shown here is derived from an EMBL/GenBank/DDBJ whole genome shotgun (WGS) entry which is preliminary data.</text>
</comment>
<sequence length="186" mass="20644">MKQTSVTAGMVEPYAEALMGIAQDSNFVDEIASDVGFMLEMLRESEDLRSFISNPLIKAEAKKAVLRQITEGRVQGVFFNILMLLVDRRRIFLLEAICKHFQSLVRKLKNTVLAEVTSTIELNEAQRQAVIAKVQHMTQASQVELETKIDPDLIGGVIIRIGSQVLDASIRGQLRRISNSLTSASA</sequence>
<proteinExistence type="inferred from homology"/>
<dbReference type="GO" id="GO:0045259">
    <property type="term" value="C:proton-transporting ATP synthase complex"/>
    <property type="evidence" value="ECO:0007669"/>
    <property type="project" value="UniProtKB-KW"/>
</dbReference>
<keyword evidence="4 8" id="KW-0406">Ion transport</keyword>
<keyword evidence="7 8" id="KW-0066">ATP synthesis</keyword>
<dbReference type="GO" id="GO:0031676">
    <property type="term" value="C:plasma membrane-derived thylakoid membrane"/>
    <property type="evidence" value="ECO:0007669"/>
    <property type="project" value="UniProtKB-SubCell"/>
</dbReference>
<evidence type="ECO:0000256" key="1">
    <source>
        <dbReference type="ARBA" id="ARBA00004370"/>
    </source>
</evidence>
<keyword evidence="10" id="KW-1185">Reference proteome</keyword>
<comment type="subcellular location">
    <subcellularLocation>
        <location evidence="8">Cellular thylakoid membrane</location>
        <topology evidence="8">Peripheral membrane protein</topology>
    </subcellularLocation>
    <subcellularLocation>
        <location evidence="1">Membrane</location>
    </subcellularLocation>
</comment>
<dbReference type="Pfam" id="PF00213">
    <property type="entry name" value="OSCP"/>
    <property type="match status" value="1"/>
</dbReference>
<dbReference type="GO" id="GO:0046933">
    <property type="term" value="F:proton-transporting ATP synthase activity, rotational mechanism"/>
    <property type="evidence" value="ECO:0007669"/>
    <property type="project" value="UniProtKB-UniRule"/>
</dbReference>
<dbReference type="PRINTS" id="PR00125">
    <property type="entry name" value="ATPASEDELTA"/>
</dbReference>
<evidence type="ECO:0000256" key="3">
    <source>
        <dbReference type="ARBA" id="ARBA00022781"/>
    </source>
</evidence>
<dbReference type="AlphaFoldDB" id="A0ABD4T5Z3"/>
<dbReference type="PANTHER" id="PTHR11910">
    <property type="entry name" value="ATP SYNTHASE DELTA CHAIN"/>
    <property type="match status" value="1"/>
</dbReference>
<dbReference type="InterPro" id="IPR026015">
    <property type="entry name" value="ATP_synth_OSCP/delta_N_sf"/>
</dbReference>
<keyword evidence="2 8" id="KW-0813">Transport</keyword>
<evidence type="ECO:0000313" key="10">
    <source>
        <dbReference type="Proteomes" id="UP000031561"/>
    </source>
</evidence>
<gene>
    <name evidence="8 9" type="primary">atpH</name>
    <name evidence="8" type="synonym">atpD</name>
    <name evidence="9" type="ORF">QQ91_0014730</name>
</gene>
<evidence type="ECO:0000256" key="4">
    <source>
        <dbReference type="ARBA" id="ARBA00023065"/>
    </source>
</evidence>
<evidence type="ECO:0000256" key="7">
    <source>
        <dbReference type="ARBA" id="ARBA00023310"/>
    </source>
</evidence>
<evidence type="ECO:0000256" key="8">
    <source>
        <dbReference type="HAMAP-Rule" id="MF_01416"/>
    </source>
</evidence>
<evidence type="ECO:0000313" key="9">
    <source>
        <dbReference type="EMBL" id="MCM1984076.1"/>
    </source>
</evidence>
<dbReference type="PROSITE" id="PS00389">
    <property type="entry name" value="ATPASE_DELTA"/>
    <property type="match status" value="1"/>
</dbReference>
<comment type="similarity">
    <text evidence="8">Belongs to the ATPase delta chain family.</text>
</comment>
<dbReference type="InterPro" id="IPR020781">
    <property type="entry name" value="ATPase_OSCP/d_CS"/>
</dbReference>
<accession>A0ABD4T5Z3</accession>
<comment type="function">
    <text evidence="8">This protein is part of the stalk that links CF(0) to CF(1). It either transmits conformational changes from CF(0) to CF(1) or is implicated in proton conduction.</text>
</comment>
<reference evidence="9 10" key="1">
    <citation type="journal article" date="2015" name="Genome Announc.">
        <title>Draft Genome Sequence of Filamentous Marine Cyanobacterium Lyngbya confervoides Strain BDU141951.</title>
        <authorList>
            <person name="Chandrababunaidu M.M."/>
            <person name="Sen D."/>
            <person name="Tripathy S."/>
        </authorList>
    </citation>
    <scope>NUCLEOTIDE SEQUENCE [LARGE SCALE GENOMIC DNA]</scope>
    <source>
        <strain evidence="9 10">BDU141951</strain>
    </source>
</reference>
<evidence type="ECO:0000256" key="2">
    <source>
        <dbReference type="ARBA" id="ARBA00022448"/>
    </source>
</evidence>
<dbReference type="HAMAP" id="MF_01416">
    <property type="entry name" value="ATP_synth_delta_bact"/>
    <property type="match status" value="1"/>
</dbReference>
<dbReference type="RefSeq" id="WP_166275673.1">
    <property type="nucleotide sequence ID" value="NZ_JTHE03000088.1"/>
</dbReference>
<comment type="function">
    <text evidence="8">F(1)F(0) ATP synthase produces ATP from ADP in the presence of a proton or sodium gradient. F-type ATPases consist of two structural domains, F(1) containing the extramembraneous catalytic core and F(0) containing the membrane proton channel, linked together by a central stalk and a peripheral stalk. During catalysis, ATP synthesis in the catalytic domain of F(1) is coupled via a rotary mechanism of the central stalk subunits to proton translocation.</text>
</comment>
<name>A0ABD4T5Z3_9CYAN</name>
<dbReference type="Gene3D" id="1.10.520.20">
    <property type="entry name" value="N-terminal domain of the delta subunit of the F1F0-ATP synthase"/>
    <property type="match status" value="1"/>
</dbReference>
<dbReference type="Proteomes" id="UP000031561">
    <property type="component" value="Unassembled WGS sequence"/>
</dbReference>
<keyword evidence="5 8" id="KW-0472">Membrane</keyword>
<evidence type="ECO:0000256" key="5">
    <source>
        <dbReference type="ARBA" id="ARBA00023136"/>
    </source>
</evidence>
<evidence type="ECO:0000256" key="6">
    <source>
        <dbReference type="ARBA" id="ARBA00023196"/>
    </source>
</evidence>
<keyword evidence="8" id="KW-0793">Thylakoid</keyword>
<dbReference type="SUPFAM" id="SSF47928">
    <property type="entry name" value="N-terminal domain of the delta subunit of the F1F0-ATP synthase"/>
    <property type="match status" value="1"/>
</dbReference>
<dbReference type="EMBL" id="JTHE03000088">
    <property type="protein sequence ID" value="MCM1984076.1"/>
    <property type="molecule type" value="Genomic_DNA"/>
</dbReference>
<organism evidence="9 10">
    <name type="scientific">Lyngbya confervoides BDU141951</name>
    <dbReference type="NCBI Taxonomy" id="1574623"/>
    <lineage>
        <taxon>Bacteria</taxon>
        <taxon>Bacillati</taxon>
        <taxon>Cyanobacteriota</taxon>
        <taxon>Cyanophyceae</taxon>
        <taxon>Oscillatoriophycideae</taxon>
        <taxon>Oscillatoriales</taxon>
        <taxon>Microcoleaceae</taxon>
        <taxon>Lyngbya</taxon>
    </lineage>
</organism>
<keyword evidence="3 8" id="KW-0375">Hydrogen ion transport</keyword>
<keyword evidence="6 8" id="KW-0139">CF(1)</keyword>
<dbReference type="NCBIfam" id="TIGR01145">
    <property type="entry name" value="ATP_synt_delta"/>
    <property type="match status" value="1"/>
</dbReference>
<protein>
    <recommendedName>
        <fullName evidence="8">ATP synthase subunit delta</fullName>
    </recommendedName>
    <alternativeName>
        <fullName evidence="8">ATP synthase F(1) sector subunit delta</fullName>
    </alternativeName>
    <alternativeName>
        <fullName evidence="8">F-type ATPase subunit delta</fullName>
        <shortName evidence="8">F-ATPase subunit delta</shortName>
    </alternativeName>
</protein>
<dbReference type="InterPro" id="IPR000711">
    <property type="entry name" value="ATPase_OSCP/dsu"/>
</dbReference>